<evidence type="ECO:0000313" key="5">
    <source>
        <dbReference type="Proteomes" id="UP000075635"/>
    </source>
</evidence>
<keyword evidence="1" id="KW-1133">Transmembrane helix</keyword>
<feature type="chain" id="PRO_5007568109" description="PEGA domain-containing protein" evidence="2">
    <location>
        <begin position="24"/>
        <end position="312"/>
    </location>
</feature>
<feature type="transmembrane region" description="Helical" evidence="1">
    <location>
        <begin position="212"/>
        <end position="237"/>
    </location>
</feature>
<protein>
    <recommendedName>
        <fullName evidence="3">PEGA domain-containing protein</fullName>
    </recommendedName>
</protein>
<evidence type="ECO:0000256" key="2">
    <source>
        <dbReference type="SAM" id="SignalP"/>
    </source>
</evidence>
<dbReference type="EMBL" id="JEMB01002618">
    <property type="protein sequence ID" value="KYF79694.1"/>
    <property type="molecule type" value="Genomic_DNA"/>
</dbReference>
<sequence>MPPRPRTLMMLASLIVAASPALAAQDLGAGGGEAEEKARTEARELVYAGDELFAQKKYAEALRAYQRAEQLVSVPTTSIEVAKTLAAIGRLSEARDLAATIAASPPTPGEPWPFMQARRRADALRSELDQRIPRLKVTIKPSPPGARLKVDGQVVKASPDGASIDPGNHWVEVEADGYVAERQRVYVPEKETTTLDVALTPVPPRSGSATPWIIGGFVASGAGLALGLGAGAAYLSARGDLAEACRQRTASCSEDARGGANTLGWVSNVGFGLAIAGAAVGGVALGMESSREPASKVTWAVGPGYISVRGTL</sequence>
<evidence type="ECO:0000313" key="4">
    <source>
        <dbReference type="EMBL" id="KYF79694.1"/>
    </source>
</evidence>
<reference evidence="4 5" key="1">
    <citation type="submission" date="2014-02" db="EMBL/GenBank/DDBJ databases">
        <title>The small core and large imbalanced accessory genome model reveals a collaborative survival strategy of Sorangium cellulosum strains in nature.</title>
        <authorList>
            <person name="Han K."/>
            <person name="Peng R."/>
            <person name="Blom J."/>
            <person name="Li Y.-Z."/>
        </authorList>
    </citation>
    <scope>NUCLEOTIDE SEQUENCE [LARGE SCALE GENOMIC DNA]</scope>
    <source>
        <strain evidence="4 5">So0011-07</strain>
    </source>
</reference>
<dbReference type="Gene3D" id="1.25.40.10">
    <property type="entry name" value="Tetratricopeptide repeat domain"/>
    <property type="match status" value="1"/>
</dbReference>
<dbReference type="Gene3D" id="2.60.40.1120">
    <property type="entry name" value="Carboxypeptidase-like, regulatory domain"/>
    <property type="match status" value="1"/>
</dbReference>
<comment type="caution">
    <text evidence="4">The sequence shown here is derived from an EMBL/GenBank/DDBJ whole genome shotgun (WGS) entry which is preliminary data.</text>
</comment>
<keyword evidence="1" id="KW-0472">Membrane</keyword>
<keyword evidence="1" id="KW-0812">Transmembrane</keyword>
<dbReference type="AlphaFoldDB" id="A0A150RHC1"/>
<dbReference type="Pfam" id="PF08308">
    <property type="entry name" value="PEGA"/>
    <property type="match status" value="1"/>
</dbReference>
<proteinExistence type="predicted"/>
<evidence type="ECO:0000259" key="3">
    <source>
        <dbReference type="Pfam" id="PF08308"/>
    </source>
</evidence>
<organism evidence="4 5">
    <name type="scientific">Sorangium cellulosum</name>
    <name type="common">Polyangium cellulosum</name>
    <dbReference type="NCBI Taxonomy" id="56"/>
    <lineage>
        <taxon>Bacteria</taxon>
        <taxon>Pseudomonadati</taxon>
        <taxon>Myxococcota</taxon>
        <taxon>Polyangia</taxon>
        <taxon>Polyangiales</taxon>
        <taxon>Polyangiaceae</taxon>
        <taxon>Sorangium</taxon>
    </lineage>
</organism>
<accession>A0A150RHC1</accession>
<gene>
    <name evidence="4" type="ORF">BE17_39265</name>
</gene>
<dbReference type="Proteomes" id="UP000075635">
    <property type="component" value="Unassembled WGS sequence"/>
</dbReference>
<name>A0A150RHC1_SORCE</name>
<keyword evidence="2" id="KW-0732">Signal</keyword>
<feature type="signal peptide" evidence="2">
    <location>
        <begin position="1"/>
        <end position="23"/>
    </location>
</feature>
<dbReference type="InterPro" id="IPR011990">
    <property type="entry name" value="TPR-like_helical_dom_sf"/>
</dbReference>
<evidence type="ECO:0000256" key="1">
    <source>
        <dbReference type="SAM" id="Phobius"/>
    </source>
</evidence>
<dbReference type="InterPro" id="IPR013229">
    <property type="entry name" value="PEGA"/>
</dbReference>
<feature type="domain" description="PEGA" evidence="3">
    <location>
        <begin position="136"/>
        <end position="201"/>
    </location>
</feature>